<feature type="compositionally biased region" description="Basic residues" evidence="1">
    <location>
        <begin position="1"/>
        <end position="16"/>
    </location>
</feature>
<name>K1QT33_MAGGI</name>
<evidence type="ECO:0000256" key="2">
    <source>
        <dbReference type="SAM" id="Phobius"/>
    </source>
</evidence>
<evidence type="ECO:0000313" key="3">
    <source>
        <dbReference type="EMBL" id="EKC39972.1"/>
    </source>
</evidence>
<reference evidence="3" key="1">
    <citation type="journal article" date="2012" name="Nature">
        <title>The oyster genome reveals stress adaptation and complexity of shell formation.</title>
        <authorList>
            <person name="Zhang G."/>
            <person name="Fang X."/>
            <person name="Guo X."/>
            <person name="Li L."/>
            <person name="Luo R."/>
            <person name="Xu F."/>
            <person name="Yang P."/>
            <person name="Zhang L."/>
            <person name="Wang X."/>
            <person name="Qi H."/>
            <person name="Xiong Z."/>
            <person name="Que H."/>
            <person name="Xie Y."/>
            <person name="Holland P.W."/>
            <person name="Paps J."/>
            <person name="Zhu Y."/>
            <person name="Wu F."/>
            <person name="Chen Y."/>
            <person name="Wang J."/>
            <person name="Peng C."/>
            <person name="Meng J."/>
            <person name="Yang L."/>
            <person name="Liu J."/>
            <person name="Wen B."/>
            <person name="Zhang N."/>
            <person name="Huang Z."/>
            <person name="Zhu Q."/>
            <person name="Feng Y."/>
            <person name="Mount A."/>
            <person name="Hedgecock D."/>
            <person name="Xu Z."/>
            <person name="Liu Y."/>
            <person name="Domazet-Loso T."/>
            <person name="Du Y."/>
            <person name="Sun X."/>
            <person name="Zhang S."/>
            <person name="Liu B."/>
            <person name="Cheng P."/>
            <person name="Jiang X."/>
            <person name="Li J."/>
            <person name="Fan D."/>
            <person name="Wang W."/>
            <person name="Fu W."/>
            <person name="Wang T."/>
            <person name="Wang B."/>
            <person name="Zhang J."/>
            <person name="Peng Z."/>
            <person name="Li Y."/>
            <person name="Li N."/>
            <person name="Wang J."/>
            <person name="Chen M."/>
            <person name="He Y."/>
            <person name="Tan F."/>
            <person name="Song X."/>
            <person name="Zheng Q."/>
            <person name="Huang R."/>
            <person name="Yang H."/>
            <person name="Du X."/>
            <person name="Chen L."/>
            <person name="Yang M."/>
            <person name="Gaffney P.M."/>
            <person name="Wang S."/>
            <person name="Luo L."/>
            <person name="She Z."/>
            <person name="Ming Y."/>
            <person name="Huang W."/>
            <person name="Zhang S."/>
            <person name="Huang B."/>
            <person name="Zhang Y."/>
            <person name="Qu T."/>
            <person name="Ni P."/>
            <person name="Miao G."/>
            <person name="Wang J."/>
            <person name="Wang Q."/>
            <person name="Steinberg C.E."/>
            <person name="Wang H."/>
            <person name="Li N."/>
            <person name="Qian L."/>
            <person name="Zhang G."/>
            <person name="Li Y."/>
            <person name="Yang H."/>
            <person name="Liu X."/>
            <person name="Wang J."/>
            <person name="Yin Y."/>
            <person name="Wang J."/>
        </authorList>
    </citation>
    <scope>NUCLEOTIDE SEQUENCE [LARGE SCALE GENOMIC DNA]</scope>
    <source>
        <strain evidence="3">05x7-T-G4-1.051#20</strain>
    </source>
</reference>
<dbReference type="HOGENOM" id="CLU_2308724_0_0_1"/>
<sequence>MRHFIRSHERNRRHSLKTADEQRRGSLTNSNDSHLFRKSSLPARAFANNSTTSNVNGAGRRFRRFNTISDDINPVTLSLVVCSIAFFIVAALFYSLYWRK</sequence>
<keyword evidence="2" id="KW-0812">Transmembrane</keyword>
<dbReference type="AlphaFoldDB" id="K1QT33"/>
<evidence type="ECO:0000256" key="1">
    <source>
        <dbReference type="SAM" id="MobiDB-lite"/>
    </source>
</evidence>
<organism evidence="3">
    <name type="scientific">Magallana gigas</name>
    <name type="common">Pacific oyster</name>
    <name type="synonym">Crassostrea gigas</name>
    <dbReference type="NCBI Taxonomy" id="29159"/>
    <lineage>
        <taxon>Eukaryota</taxon>
        <taxon>Metazoa</taxon>
        <taxon>Spiralia</taxon>
        <taxon>Lophotrochozoa</taxon>
        <taxon>Mollusca</taxon>
        <taxon>Bivalvia</taxon>
        <taxon>Autobranchia</taxon>
        <taxon>Pteriomorphia</taxon>
        <taxon>Ostreida</taxon>
        <taxon>Ostreoidea</taxon>
        <taxon>Ostreidae</taxon>
        <taxon>Magallana</taxon>
    </lineage>
</organism>
<accession>K1QT33</accession>
<dbReference type="InParanoid" id="K1QT33"/>
<keyword evidence="2" id="KW-0472">Membrane</keyword>
<feature type="region of interest" description="Disordered" evidence="1">
    <location>
        <begin position="1"/>
        <end position="39"/>
    </location>
</feature>
<keyword evidence="2" id="KW-1133">Transmembrane helix</keyword>
<gene>
    <name evidence="3" type="ORF">CGI_10026983</name>
</gene>
<dbReference type="EMBL" id="JH816287">
    <property type="protein sequence ID" value="EKC39972.1"/>
    <property type="molecule type" value="Genomic_DNA"/>
</dbReference>
<feature type="transmembrane region" description="Helical" evidence="2">
    <location>
        <begin position="72"/>
        <end position="97"/>
    </location>
</feature>
<protein>
    <submittedName>
        <fullName evidence="3">Uncharacterized protein</fullName>
    </submittedName>
</protein>
<proteinExistence type="predicted"/>